<protein>
    <recommendedName>
        <fullName evidence="3">Aldehyde dehydrogenase</fullName>
    </recommendedName>
</protein>
<dbReference type="RefSeq" id="WP_169580362.1">
    <property type="nucleotide sequence ID" value="NZ_CP051480.1"/>
</dbReference>
<dbReference type="InterPro" id="IPR016162">
    <property type="entry name" value="Ald_DH_N"/>
</dbReference>
<evidence type="ECO:0000256" key="4">
    <source>
        <dbReference type="PIRSR" id="PIRSR036492-1"/>
    </source>
</evidence>
<dbReference type="AlphaFoldDB" id="A0A858U6X3"/>
<feature type="active site" evidence="4">
    <location>
        <position position="240"/>
    </location>
</feature>
<keyword evidence="2 3" id="KW-0560">Oxidoreductase</keyword>
<organism evidence="6 7">
    <name type="scientific">Mycoplasma phocoeninasale</name>
    <dbReference type="NCBI Taxonomy" id="2726117"/>
    <lineage>
        <taxon>Bacteria</taxon>
        <taxon>Bacillati</taxon>
        <taxon>Mycoplasmatota</taxon>
        <taxon>Mollicutes</taxon>
        <taxon>Mycoplasmataceae</taxon>
        <taxon>Mycoplasma</taxon>
    </lineage>
</organism>
<evidence type="ECO:0000256" key="1">
    <source>
        <dbReference type="ARBA" id="ARBA00009986"/>
    </source>
</evidence>
<dbReference type="InterPro" id="IPR016163">
    <property type="entry name" value="Ald_DH_C"/>
</dbReference>
<dbReference type="PANTHER" id="PTHR43570:SF16">
    <property type="entry name" value="ALDEHYDE DEHYDROGENASE TYPE III, ISOFORM Q"/>
    <property type="match status" value="1"/>
</dbReference>
<evidence type="ECO:0000256" key="2">
    <source>
        <dbReference type="ARBA" id="ARBA00023002"/>
    </source>
</evidence>
<evidence type="ECO:0000256" key="3">
    <source>
        <dbReference type="PIRNR" id="PIRNR036492"/>
    </source>
</evidence>
<dbReference type="GO" id="GO:0006081">
    <property type="term" value="P:aldehyde metabolic process"/>
    <property type="evidence" value="ECO:0007669"/>
    <property type="project" value="InterPro"/>
</dbReference>
<accession>A0A858U6X3</accession>
<sequence>MQEIYLKQKQLSESSYIDIESRIEMLKKLKAIIKANEEAIFWALKKDLNKHKNETYLSELAITYQELNLAIKKTKSWAKAKRVKSPFYLIGSKSQTIFRPRGHVLIISPWNYPVYLTLSPLISAISAGNRIMIKSSEHSQNTSDLLIKLINNNFDSSLIYCSDTSLDSAKWLLEQKFDMIFFTGSTSVGKIVYEKAAKHLTPVVLELGGKCPVIVDELKDLRVMVDNIFNAKILNLGQTCIAPDFLLVKESQVNDIMTLFNQKMSEFKSHLEIAKIINDANVNRLNDISNYSFNEHKLTFMKADFSQKIMNEEIFGPILPIVIYKSEEDLKNILIKMESPLAIYVFSDNKIFINNIFKYAKSGSFVVNDSIGFIANYNLPFGGIGSSGIGRSHGYAGFKSFSYEQSYFKRNFLHNLKLQSHPYTEKKLNLIKKFIK</sequence>
<proteinExistence type="inferred from homology"/>
<dbReference type="InterPro" id="IPR016161">
    <property type="entry name" value="Ald_DH/histidinol_DH"/>
</dbReference>
<feature type="active site" evidence="4">
    <location>
        <position position="206"/>
    </location>
</feature>
<evidence type="ECO:0000313" key="7">
    <source>
        <dbReference type="Proteomes" id="UP000501728"/>
    </source>
</evidence>
<dbReference type="Pfam" id="PF00171">
    <property type="entry name" value="Aldedh"/>
    <property type="match status" value="2"/>
</dbReference>
<dbReference type="PIRSF" id="PIRSF036492">
    <property type="entry name" value="ALDH"/>
    <property type="match status" value="1"/>
</dbReference>
<dbReference type="Proteomes" id="UP000501728">
    <property type="component" value="Chromosome"/>
</dbReference>
<keyword evidence="7" id="KW-1185">Reference proteome</keyword>
<dbReference type="SUPFAM" id="SSF53720">
    <property type="entry name" value="ALDH-like"/>
    <property type="match status" value="1"/>
</dbReference>
<feature type="domain" description="Aldehyde dehydrogenase" evidence="5">
    <location>
        <begin position="304"/>
        <end position="403"/>
    </location>
</feature>
<evidence type="ECO:0000259" key="5">
    <source>
        <dbReference type="Pfam" id="PF00171"/>
    </source>
</evidence>
<dbReference type="KEGG" id="mphn:HGG64_02390"/>
<evidence type="ECO:0000313" key="6">
    <source>
        <dbReference type="EMBL" id="QJG66538.1"/>
    </source>
</evidence>
<dbReference type="InterPro" id="IPR012394">
    <property type="entry name" value="Aldehyde_DH_NAD(P)"/>
</dbReference>
<comment type="similarity">
    <text evidence="1 3">Belongs to the aldehyde dehydrogenase family.</text>
</comment>
<dbReference type="Gene3D" id="3.40.309.10">
    <property type="entry name" value="Aldehyde Dehydrogenase, Chain A, domain 2"/>
    <property type="match status" value="1"/>
</dbReference>
<name>A0A858U6X3_9MOLU</name>
<dbReference type="Gene3D" id="3.40.605.10">
    <property type="entry name" value="Aldehyde Dehydrogenase, Chain A, domain 1"/>
    <property type="match status" value="1"/>
</dbReference>
<reference evidence="6 7" key="1">
    <citation type="submission" date="2020-04" db="EMBL/GenBank/DDBJ databases">
        <title>Novel Mycoplasma species detected in Phocoena phocoena (harbor porpoise) from the USA.</title>
        <authorList>
            <person name="Volokhov D.V."/>
        </authorList>
    </citation>
    <scope>NUCLEOTIDE SEQUENCE [LARGE SCALE GENOMIC DNA]</scope>
    <source>
        <strain evidence="6 7">C264-NAS</strain>
    </source>
</reference>
<feature type="domain" description="Aldehyde dehydrogenase" evidence="5">
    <location>
        <begin position="13"/>
        <end position="269"/>
    </location>
</feature>
<gene>
    <name evidence="6" type="ORF">HGG64_02390</name>
</gene>
<dbReference type="FunFam" id="3.40.605.10:FF:000004">
    <property type="entry name" value="Aldehyde dehydrogenase"/>
    <property type="match status" value="1"/>
</dbReference>
<dbReference type="GO" id="GO:0004029">
    <property type="term" value="F:aldehyde dehydrogenase (NAD+) activity"/>
    <property type="evidence" value="ECO:0007669"/>
    <property type="project" value="TreeGrafter"/>
</dbReference>
<dbReference type="PANTHER" id="PTHR43570">
    <property type="entry name" value="ALDEHYDE DEHYDROGENASE"/>
    <property type="match status" value="1"/>
</dbReference>
<dbReference type="InterPro" id="IPR015590">
    <property type="entry name" value="Aldehyde_DH_dom"/>
</dbReference>
<dbReference type="GO" id="GO:0005737">
    <property type="term" value="C:cytoplasm"/>
    <property type="evidence" value="ECO:0007669"/>
    <property type="project" value="TreeGrafter"/>
</dbReference>
<dbReference type="EMBL" id="CP051480">
    <property type="protein sequence ID" value="QJG66538.1"/>
    <property type="molecule type" value="Genomic_DNA"/>
</dbReference>